<evidence type="ECO:0000256" key="6">
    <source>
        <dbReference type="ARBA" id="ARBA00023136"/>
    </source>
</evidence>
<name>A0A7G7CQ00_9CORY</name>
<feature type="transmembrane region" description="Helical" evidence="8">
    <location>
        <begin position="119"/>
        <end position="143"/>
    </location>
</feature>
<proteinExistence type="inferred from homology"/>
<keyword evidence="2" id="KW-1003">Cell membrane</keyword>
<evidence type="ECO:0000256" key="8">
    <source>
        <dbReference type="SAM" id="Phobius"/>
    </source>
</evidence>
<dbReference type="Pfam" id="PF09594">
    <property type="entry name" value="GT87"/>
    <property type="match status" value="1"/>
</dbReference>
<accession>A0A7G7CQ00</accession>
<evidence type="ECO:0000256" key="1">
    <source>
        <dbReference type="ARBA" id="ARBA00004651"/>
    </source>
</evidence>
<feature type="transmembrane region" description="Helical" evidence="8">
    <location>
        <begin position="79"/>
        <end position="99"/>
    </location>
</feature>
<feature type="transmembrane region" description="Helical" evidence="8">
    <location>
        <begin position="155"/>
        <end position="175"/>
    </location>
</feature>
<feature type="transmembrane region" description="Helical" evidence="8">
    <location>
        <begin position="343"/>
        <end position="362"/>
    </location>
</feature>
<evidence type="ECO:0000256" key="7">
    <source>
        <dbReference type="ARBA" id="ARBA00024033"/>
    </source>
</evidence>
<feature type="transmembrane region" description="Helical" evidence="8">
    <location>
        <begin position="258"/>
        <end position="275"/>
    </location>
</feature>
<comment type="similarity">
    <text evidence="7">Belongs to the glycosyltransferase 87 family.</text>
</comment>
<evidence type="ECO:0000313" key="10">
    <source>
        <dbReference type="Proteomes" id="UP000515743"/>
    </source>
</evidence>
<evidence type="ECO:0000256" key="2">
    <source>
        <dbReference type="ARBA" id="ARBA00022475"/>
    </source>
</evidence>
<feature type="transmembrane region" description="Helical" evidence="8">
    <location>
        <begin position="304"/>
        <end position="323"/>
    </location>
</feature>
<keyword evidence="5 8" id="KW-1133">Transmembrane helix</keyword>
<reference evidence="9 10" key="1">
    <citation type="submission" date="2020-07" db="EMBL/GenBank/DDBJ databases">
        <title>Complete genome and description of Corynebacterium incognita strain Marseille-Q3630 sp. nov.</title>
        <authorList>
            <person name="Boxberger M."/>
        </authorList>
    </citation>
    <scope>NUCLEOTIDE SEQUENCE [LARGE SCALE GENOMIC DNA]</scope>
    <source>
        <strain evidence="9 10">Marseille-Q3630</strain>
    </source>
</reference>
<sequence length="378" mass="41148">MPVGDVAYYFHAQFGNDPSAMTEYPHAGTWPVELLAWITGGESRDAFYVTFIIFCLLLDAAFLAFLLRRHHLAGRHAYVAAWFWIFFGTAAGHIFILRLDLVPGLAVGIAAALLVSHPTWGAGLLAFATTIKLWPGVLAAGLVGRYNDSRSWARLLSFVGTGIALCTVTVATAGWERLTSPLSYQSERGLQVESIAATPFIHAALNDSAYEVFYAPSKSFEITGPGVDTAIALSSQAMILLIGVVLAWAVWHFIRGDWDPHLTAVFFVAVILGLIVVNKVFSPQYIVWLGPVLAVALRSAPSKLGYATATLTVLAAALGTFIFPFHYWDLVYEQLPAGVNALVVRNVLILVMFVLSVVWLANDVRKEVRQRRGAAEAA</sequence>
<dbReference type="KEGG" id="cik:H0194_00930"/>
<dbReference type="EMBL" id="CP059404">
    <property type="protein sequence ID" value="QNE89666.1"/>
    <property type="molecule type" value="Genomic_DNA"/>
</dbReference>
<protein>
    <submittedName>
        <fullName evidence="9">DUF2029 domain-containing protein</fullName>
    </submittedName>
</protein>
<keyword evidence="10" id="KW-1185">Reference proteome</keyword>
<feature type="transmembrane region" description="Helical" evidence="8">
    <location>
        <begin position="46"/>
        <end position="67"/>
    </location>
</feature>
<keyword evidence="4 8" id="KW-0812">Transmembrane</keyword>
<dbReference type="AlphaFoldDB" id="A0A7G7CQ00"/>
<dbReference type="GO" id="GO:0005886">
    <property type="term" value="C:plasma membrane"/>
    <property type="evidence" value="ECO:0007669"/>
    <property type="project" value="UniProtKB-SubCell"/>
</dbReference>
<dbReference type="Proteomes" id="UP000515743">
    <property type="component" value="Chromosome"/>
</dbReference>
<evidence type="ECO:0000313" key="9">
    <source>
        <dbReference type="EMBL" id="QNE89666.1"/>
    </source>
</evidence>
<evidence type="ECO:0000256" key="4">
    <source>
        <dbReference type="ARBA" id="ARBA00022692"/>
    </source>
</evidence>
<feature type="transmembrane region" description="Helical" evidence="8">
    <location>
        <begin position="230"/>
        <end position="251"/>
    </location>
</feature>
<evidence type="ECO:0000256" key="5">
    <source>
        <dbReference type="ARBA" id="ARBA00022989"/>
    </source>
</evidence>
<dbReference type="GO" id="GO:0016758">
    <property type="term" value="F:hexosyltransferase activity"/>
    <property type="evidence" value="ECO:0007669"/>
    <property type="project" value="InterPro"/>
</dbReference>
<keyword evidence="3" id="KW-0808">Transferase</keyword>
<keyword evidence="6 8" id="KW-0472">Membrane</keyword>
<gene>
    <name evidence="9" type="ORF">H0194_00930</name>
</gene>
<dbReference type="RefSeq" id="WP_185176040.1">
    <property type="nucleotide sequence ID" value="NZ_CP059404.1"/>
</dbReference>
<comment type="subcellular location">
    <subcellularLocation>
        <location evidence="1">Cell membrane</location>
        <topology evidence="1">Multi-pass membrane protein</topology>
    </subcellularLocation>
</comment>
<dbReference type="InterPro" id="IPR018584">
    <property type="entry name" value="GT87"/>
</dbReference>
<organism evidence="9 10">
    <name type="scientific">Corynebacterium incognita</name>
    <dbReference type="NCBI Taxonomy" id="2754725"/>
    <lineage>
        <taxon>Bacteria</taxon>
        <taxon>Bacillati</taxon>
        <taxon>Actinomycetota</taxon>
        <taxon>Actinomycetes</taxon>
        <taxon>Mycobacteriales</taxon>
        <taxon>Corynebacteriaceae</taxon>
        <taxon>Corynebacterium</taxon>
    </lineage>
</organism>
<evidence type="ECO:0000256" key="3">
    <source>
        <dbReference type="ARBA" id="ARBA00022679"/>
    </source>
</evidence>